<comment type="caution">
    <text evidence="2">The sequence shown here is derived from an EMBL/GenBank/DDBJ whole genome shotgun (WGS) entry which is preliminary data.</text>
</comment>
<feature type="region of interest" description="Disordered" evidence="1">
    <location>
        <begin position="109"/>
        <end position="143"/>
    </location>
</feature>
<proteinExistence type="predicted"/>
<protein>
    <submittedName>
        <fullName evidence="2">Unnamed protein product</fullName>
    </submittedName>
</protein>
<accession>A0A9W6XAJ7</accession>
<sequence length="157" mass="17749">MSCSGRLDYEQLWREGQIRNKTRYYDASDIDEGITNADTENDAPNPRERERGPPLSGSGTTPREGKESKSILDESRVITVTVELDNAIGIDIDDRTKRIPGRCRVGTMTDQEKTRRHGAVTMTDQEKIQQRGDAADNTDNTVPESLCCRNEEYRIID</sequence>
<feature type="compositionally biased region" description="Basic and acidic residues" evidence="1">
    <location>
        <begin position="124"/>
        <end position="134"/>
    </location>
</feature>
<dbReference type="EMBL" id="BSXT01000830">
    <property type="protein sequence ID" value="GMF34700.1"/>
    <property type="molecule type" value="Genomic_DNA"/>
</dbReference>
<reference evidence="2" key="1">
    <citation type="submission" date="2023-04" db="EMBL/GenBank/DDBJ databases">
        <title>Phytophthora fragariaefolia NBRC 109709.</title>
        <authorList>
            <person name="Ichikawa N."/>
            <person name="Sato H."/>
            <person name="Tonouchi N."/>
        </authorList>
    </citation>
    <scope>NUCLEOTIDE SEQUENCE</scope>
    <source>
        <strain evidence="2">NBRC 109709</strain>
    </source>
</reference>
<organism evidence="2 3">
    <name type="scientific">Phytophthora fragariaefolia</name>
    <dbReference type="NCBI Taxonomy" id="1490495"/>
    <lineage>
        <taxon>Eukaryota</taxon>
        <taxon>Sar</taxon>
        <taxon>Stramenopiles</taxon>
        <taxon>Oomycota</taxon>
        <taxon>Peronosporomycetes</taxon>
        <taxon>Peronosporales</taxon>
        <taxon>Peronosporaceae</taxon>
        <taxon>Phytophthora</taxon>
    </lineage>
</organism>
<gene>
    <name evidence="2" type="ORF">Pfra01_000898100</name>
</gene>
<evidence type="ECO:0000313" key="2">
    <source>
        <dbReference type="EMBL" id="GMF34700.1"/>
    </source>
</evidence>
<evidence type="ECO:0000256" key="1">
    <source>
        <dbReference type="SAM" id="MobiDB-lite"/>
    </source>
</evidence>
<dbReference type="AlphaFoldDB" id="A0A9W6XAJ7"/>
<name>A0A9W6XAJ7_9STRA</name>
<dbReference type="Proteomes" id="UP001165121">
    <property type="component" value="Unassembled WGS sequence"/>
</dbReference>
<feature type="region of interest" description="Disordered" evidence="1">
    <location>
        <begin position="18"/>
        <end position="72"/>
    </location>
</feature>
<feature type="compositionally biased region" description="Basic and acidic residues" evidence="1">
    <location>
        <begin position="63"/>
        <end position="72"/>
    </location>
</feature>
<evidence type="ECO:0000313" key="3">
    <source>
        <dbReference type="Proteomes" id="UP001165121"/>
    </source>
</evidence>
<keyword evidence="3" id="KW-1185">Reference proteome</keyword>